<evidence type="ECO:0000313" key="1">
    <source>
        <dbReference type="EMBL" id="WAC02898.1"/>
    </source>
</evidence>
<dbReference type="AlphaFoldDB" id="A0A9E8SDX4"/>
<protein>
    <submittedName>
        <fullName evidence="1">Uncharacterized protein</fullName>
    </submittedName>
</protein>
<accession>A0A9E8SDX4</accession>
<name>A0A9E8SDX4_9FLAO</name>
<gene>
    <name evidence="1" type="ORF">N7U66_04535</name>
</gene>
<dbReference type="Proteomes" id="UP001164705">
    <property type="component" value="Chromosome"/>
</dbReference>
<proteinExistence type="predicted"/>
<reference evidence="1" key="1">
    <citation type="submission" date="2022-11" db="EMBL/GenBank/DDBJ databases">
        <title>Lacinutrix neustonica HL-RS19T sp. nov., isolated from the surface microlayer sample of brackish Lake Shihwa.</title>
        <authorList>
            <person name="Choi J.Y."/>
            <person name="Hwang C.Y."/>
        </authorList>
    </citation>
    <scope>NUCLEOTIDE SEQUENCE</scope>
    <source>
        <strain evidence="1">HL-RS19</strain>
    </source>
</reference>
<dbReference type="KEGG" id="lnu:N7U66_04535"/>
<organism evidence="1 2">
    <name type="scientific">Lacinutrix neustonica</name>
    <dbReference type="NCBI Taxonomy" id="2980107"/>
    <lineage>
        <taxon>Bacteria</taxon>
        <taxon>Pseudomonadati</taxon>
        <taxon>Bacteroidota</taxon>
        <taxon>Flavobacteriia</taxon>
        <taxon>Flavobacteriales</taxon>
        <taxon>Flavobacteriaceae</taxon>
        <taxon>Lacinutrix</taxon>
    </lineage>
</organism>
<dbReference type="EMBL" id="CP113088">
    <property type="protein sequence ID" value="WAC02898.1"/>
    <property type="molecule type" value="Genomic_DNA"/>
</dbReference>
<keyword evidence="2" id="KW-1185">Reference proteome</keyword>
<dbReference type="RefSeq" id="WP_267677500.1">
    <property type="nucleotide sequence ID" value="NZ_CP113088.1"/>
</dbReference>
<sequence length="379" mass="45353">MILVCVKNYEFKGIYSRYFRKSIEKDVRQLYGAEKKILASNYDIKIKTKDGRNHIIRKQDITKTHRIIVHLGEKVHFYPFNRNTKTEKFVHIFDKNSFANVTDFLDTIKDFEEYLDKREQAFGNKEVLILPSEEDEFDFNTHKQFMEMQTQKEWVKKNILISGTESDILAHYIENDRGFSKQITSDKYDGMLFQIDGNWDEFIKKQKVQKKLQDDKVSYFIDEFVKREVLPNPNEQSIKFAKEILSFNRFNRRVISKNLFSFIEDYNHTKGSFLARRYGEIDGTAIIFVFYTTDMTQEQVNFLLPIVIDTYAVYTNYKHKKVILIAATNDCKQFKFGYDEIEPFSKEDEELTKKNIKALKWFTNINEIKFSEFEYPRHE</sequence>
<evidence type="ECO:0000313" key="2">
    <source>
        <dbReference type="Proteomes" id="UP001164705"/>
    </source>
</evidence>